<dbReference type="Proteomes" id="UP000572540">
    <property type="component" value="Unassembled WGS sequence"/>
</dbReference>
<dbReference type="RefSeq" id="WP_179709446.1">
    <property type="nucleotide sequence ID" value="NZ_JACCAU010000001.1"/>
</dbReference>
<proteinExistence type="predicted"/>
<dbReference type="EMBL" id="JACCAU010000001">
    <property type="protein sequence ID" value="NYH14245.1"/>
    <property type="molecule type" value="Genomic_DNA"/>
</dbReference>
<gene>
    <name evidence="1" type="ORF">GGD41_001473</name>
</gene>
<accession>A0A7Y9W4P6</accession>
<comment type="caution">
    <text evidence="1">The sequence shown here is derived from an EMBL/GenBank/DDBJ whole genome shotgun (WGS) entry which is preliminary data.</text>
</comment>
<evidence type="ECO:0000313" key="2">
    <source>
        <dbReference type="Proteomes" id="UP000572540"/>
    </source>
</evidence>
<name>A0A7Y9W4P6_9BURK</name>
<dbReference type="AlphaFoldDB" id="A0A7Y9W4P6"/>
<protein>
    <submittedName>
        <fullName evidence="1">Uncharacterized protein</fullName>
    </submittedName>
</protein>
<organism evidence="1 2">
    <name type="scientific">Paraburkholderia bryophila</name>
    <dbReference type="NCBI Taxonomy" id="420952"/>
    <lineage>
        <taxon>Bacteria</taxon>
        <taxon>Pseudomonadati</taxon>
        <taxon>Pseudomonadota</taxon>
        <taxon>Betaproteobacteria</taxon>
        <taxon>Burkholderiales</taxon>
        <taxon>Burkholderiaceae</taxon>
        <taxon>Paraburkholderia</taxon>
    </lineage>
</organism>
<evidence type="ECO:0000313" key="1">
    <source>
        <dbReference type="EMBL" id="NYH14245.1"/>
    </source>
</evidence>
<sequence>MRIVVIGDTKLIRSKVVKDLRPGDHAVLAASPPSGVKTMTGEGLKEALTGVNAHLGTVTFDVAQEDAHRAKSGKHPRGVR</sequence>
<reference evidence="1 2" key="1">
    <citation type="submission" date="2020-07" db="EMBL/GenBank/DDBJ databases">
        <title>Exploring microbial biodiversity for novel pathways involved in the catabolism of aromatic compounds derived from lignin.</title>
        <authorList>
            <person name="Elkins J."/>
        </authorList>
    </citation>
    <scope>NUCLEOTIDE SEQUENCE [LARGE SCALE GENOMIC DNA]</scope>
    <source>
        <strain evidence="1 2">H2C3B</strain>
    </source>
</reference>